<evidence type="ECO:0000313" key="1">
    <source>
        <dbReference type="EMBL" id="EEQ99280.1"/>
    </source>
</evidence>
<dbReference type="RefSeq" id="XP_002766563.1">
    <property type="nucleotide sequence ID" value="XM_002766517.1"/>
</dbReference>
<evidence type="ECO:0000313" key="2">
    <source>
        <dbReference type="Proteomes" id="UP000007800"/>
    </source>
</evidence>
<keyword evidence="2" id="KW-1185">Reference proteome</keyword>
<protein>
    <submittedName>
        <fullName evidence="1">Uncharacterized protein</fullName>
    </submittedName>
</protein>
<name>C5LVG2_PERM5</name>
<dbReference type="Proteomes" id="UP000007800">
    <property type="component" value="Unassembled WGS sequence"/>
</dbReference>
<gene>
    <name evidence="1" type="ORF">Pmar_PMAR011193</name>
</gene>
<dbReference type="GeneID" id="9045291"/>
<proteinExistence type="predicted"/>
<sequence>MLSWSPAERRRKLLMHLTGAAYKLISRMIFPPGVTDEEAERMIIEKLQLVYGATERKAFQKLIALTFQPGKANANIDLHAAEIRELVAISLPKLDSLASEIVACKFF</sequence>
<dbReference type="OrthoDB" id="10494919at2759"/>
<reference evidence="1 2" key="1">
    <citation type="submission" date="2008-07" db="EMBL/GenBank/DDBJ databases">
        <authorList>
            <person name="El-Sayed N."/>
            <person name="Caler E."/>
            <person name="Inman J."/>
            <person name="Amedeo P."/>
            <person name="Hass B."/>
            <person name="Wortman J."/>
        </authorList>
    </citation>
    <scope>NUCLEOTIDE SEQUENCE [LARGE SCALE GENOMIC DNA]</scope>
    <source>
        <strain evidence="2">ATCC 50983 / TXsc</strain>
    </source>
</reference>
<dbReference type="EMBL" id="GG685864">
    <property type="protein sequence ID" value="EEQ99280.1"/>
    <property type="molecule type" value="Genomic_DNA"/>
</dbReference>
<accession>C5LVG2</accession>
<dbReference type="AlphaFoldDB" id="C5LVG2"/>
<dbReference type="InParanoid" id="C5LVG2"/>
<organism evidence="2">
    <name type="scientific">Perkinsus marinus (strain ATCC 50983 / TXsc)</name>
    <dbReference type="NCBI Taxonomy" id="423536"/>
    <lineage>
        <taxon>Eukaryota</taxon>
        <taxon>Sar</taxon>
        <taxon>Alveolata</taxon>
        <taxon>Perkinsozoa</taxon>
        <taxon>Perkinsea</taxon>
        <taxon>Perkinsida</taxon>
        <taxon>Perkinsidae</taxon>
        <taxon>Perkinsus</taxon>
    </lineage>
</organism>